<keyword evidence="2" id="KW-1185">Reference proteome</keyword>
<evidence type="ECO:0000313" key="2">
    <source>
        <dbReference type="Proteomes" id="UP000257109"/>
    </source>
</evidence>
<name>A0A371GXZ5_MUCPR</name>
<organism evidence="1 2">
    <name type="scientific">Mucuna pruriens</name>
    <name type="common">Velvet bean</name>
    <name type="synonym">Dolichos pruriens</name>
    <dbReference type="NCBI Taxonomy" id="157652"/>
    <lineage>
        <taxon>Eukaryota</taxon>
        <taxon>Viridiplantae</taxon>
        <taxon>Streptophyta</taxon>
        <taxon>Embryophyta</taxon>
        <taxon>Tracheophyta</taxon>
        <taxon>Spermatophyta</taxon>
        <taxon>Magnoliopsida</taxon>
        <taxon>eudicotyledons</taxon>
        <taxon>Gunneridae</taxon>
        <taxon>Pentapetalae</taxon>
        <taxon>rosids</taxon>
        <taxon>fabids</taxon>
        <taxon>Fabales</taxon>
        <taxon>Fabaceae</taxon>
        <taxon>Papilionoideae</taxon>
        <taxon>50 kb inversion clade</taxon>
        <taxon>NPAAA clade</taxon>
        <taxon>indigoferoid/millettioid clade</taxon>
        <taxon>Phaseoleae</taxon>
        <taxon>Mucuna</taxon>
    </lineage>
</organism>
<sequence length="129" mass="13475">MRIPRKNPWYEKKGPQIKEREFSLLPKFSTSNLALLTELVGFTFPRFSDEKSITGGNGAEEDIGLGDSAIVTDPSGAYFLGRPLFFFAGIVPGAATAAAVCGGAVHAGAGTFVVDPPVGTGLSVLGATW</sequence>
<reference evidence="1" key="1">
    <citation type="submission" date="2018-05" db="EMBL/GenBank/DDBJ databases">
        <title>Draft genome of Mucuna pruriens seed.</title>
        <authorList>
            <person name="Nnadi N.E."/>
            <person name="Vos R."/>
            <person name="Hasami M.H."/>
            <person name="Devisetty U.K."/>
            <person name="Aguiy J.C."/>
        </authorList>
    </citation>
    <scope>NUCLEOTIDE SEQUENCE [LARGE SCALE GENOMIC DNA]</scope>
    <source>
        <strain evidence="1">JCA_2017</strain>
    </source>
</reference>
<evidence type="ECO:0000313" key="1">
    <source>
        <dbReference type="EMBL" id="RDX95432.1"/>
    </source>
</evidence>
<feature type="non-terminal residue" evidence="1">
    <location>
        <position position="1"/>
    </location>
</feature>
<protein>
    <submittedName>
        <fullName evidence="1">Uncharacterized protein</fullName>
    </submittedName>
</protein>
<dbReference type="AlphaFoldDB" id="A0A371GXZ5"/>
<comment type="caution">
    <text evidence="1">The sequence shown here is derived from an EMBL/GenBank/DDBJ whole genome shotgun (WGS) entry which is preliminary data.</text>
</comment>
<dbReference type="EMBL" id="QJKJ01004132">
    <property type="protein sequence ID" value="RDX95432.1"/>
    <property type="molecule type" value="Genomic_DNA"/>
</dbReference>
<accession>A0A371GXZ5</accession>
<proteinExistence type="predicted"/>
<dbReference type="Proteomes" id="UP000257109">
    <property type="component" value="Unassembled WGS sequence"/>
</dbReference>
<gene>
    <name evidence="1" type="ORF">CR513_22049</name>
</gene>